<feature type="compositionally biased region" description="Polar residues" evidence="1">
    <location>
        <begin position="15"/>
        <end position="44"/>
    </location>
</feature>
<protein>
    <recommendedName>
        <fullName evidence="2">BZIP domain-containing protein</fullName>
    </recommendedName>
</protein>
<evidence type="ECO:0000259" key="2">
    <source>
        <dbReference type="PROSITE" id="PS00036"/>
    </source>
</evidence>
<feature type="compositionally biased region" description="Basic and acidic residues" evidence="1">
    <location>
        <begin position="234"/>
        <end position="246"/>
    </location>
</feature>
<evidence type="ECO:0000313" key="3">
    <source>
        <dbReference type="EMBL" id="KAJ4468159.1"/>
    </source>
</evidence>
<dbReference type="Gene3D" id="1.20.5.170">
    <property type="match status" value="1"/>
</dbReference>
<accession>A0A9W8ZXR4</accession>
<organism evidence="3 4">
    <name type="scientific">Lentinula aciculospora</name>
    <dbReference type="NCBI Taxonomy" id="153920"/>
    <lineage>
        <taxon>Eukaryota</taxon>
        <taxon>Fungi</taxon>
        <taxon>Dikarya</taxon>
        <taxon>Basidiomycota</taxon>
        <taxon>Agaricomycotina</taxon>
        <taxon>Agaricomycetes</taxon>
        <taxon>Agaricomycetidae</taxon>
        <taxon>Agaricales</taxon>
        <taxon>Marasmiineae</taxon>
        <taxon>Omphalotaceae</taxon>
        <taxon>Lentinula</taxon>
    </lineage>
</organism>
<evidence type="ECO:0000313" key="4">
    <source>
        <dbReference type="Proteomes" id="UP001150266"/>
    </source>
</evidence>
<feature type="compositionally biased region" description="Pro residues" evidence="1">
    <location>
        <begin position="202"/>
        <end position="226"/>
    </location>
</feature>
<dbReference type="Proteomes" id="UP001150266">
    <property type="component" value="Unassembled WGS sequence"/>
</dbReference>
<name>A0A9W8ZXR4_9AGAR</name>
<feature type="region of interest" description="Disordered" evidence="1">
    <location>
        <begin position="198"/>
        <end position="246"/>
    </location>
</feature>
<proteinExistence type="predicted"/>
<gene>
    <name evidence="3" type="ORF">J3R30DRAFT_3559732</name>
</gene>
<feature type="domain" description="BZIP" evidence="2">
    <location>
        <begin position="130"/>
        <end position="145"/>
    </location>
</feature>
<feature type="compositionally biased region" description="Polar residues" evidence="1">
    <location>
        <begin position="117"/>
        <end position="129"/>
    </location>
</feature>
<sequence length="246" mass="26887">MLSYPQPALNVPHMQDSQQQPSSAPTENQRVGQASQGQPSNSVPASRKRKTPPPSEQQPLPPPPPHLQHVLPPPHTLMQPLPPGFIYAHPPPPGDYTVGGMSPPGPPPQSQAGEASVANQSASRPLSNSKRAEQNRKAQRAFRERRDQHVKALESRSQLLDAALASADEANRRWEECRALVDQLRVENAALRAHLAQHLQSMPPPTTIPGLQPPPPQGLQQPPPAVQPAEDNQPEERGEQRTEEKK</sequence>
<feature type="compositionally biased region" description="Basic and acidic residues" evidence="1">
    <location>
        <begin position="130"/>
        <end position="154"/>
    </location>
</feature>
<comment type="caution">
    <text evidence="3">The sequence shown here is derived from an EMBL/GenBank/DDBJ whole genome shotgun (WGS) entry which is preliminary data.</text>
</comment>
<dbReference type="SUPFAM" id="SSF57959">
    <property type="entry name" value="Leucine zipper domain"/>
    <property type="match status" value="1"/>
</dbReference>
<dbReference type="OrthoDB" id="2593073at2759"/>
<feature type="region of interest" description="Disordered" evidence="1">
    <location>
        <begin position="1"/>
        <end position="158"/>
    </location>
</feature>
<dbReference type="EMBL" id="JAOTPV010000037">
    <property type="protein sequence ID" value="KAJ4468159.1"/>
    <property type="molecule type" value="Genomic_DNA"/>
</dbReference>
<keyword evidence="4" id="KW-1185">Reference proteome</keyword>
<feature type="compositionally biased region" description="Pro residues" evidence="1">
    <location>
        <begin position="52"/>
        <end position="94"/>
    </location>
</feature>
<dbReference type="AlphaFoldDB" id="A0A9W8ZXR4"/>
<dbReference type="PROSITE" id="PS00036">
    <property type="entry name" value="BZIP_BASIC"/>
    <property type="match status" value="1"/>
</dbReference>
<dbReference type="CDD" id="cd14688">
    <property type="entry name" value="bZIP_YAP"/>
    <property type="match status" value="1"/>
</dbReference>
<dbReference type="InterPro" id="IPR004827">
    <property type="entry name" value="bZIP"/>
</dbReference>
<dbReference type="InterPro" id="IPR046347">
    <property type="entry name" value="bZIP_sf"/>
</dbReference>
<dbReference type="GO" id="GO:0003700">
    <property type="term" value="F:DNA-binding transcription factor activity"/>
    <property type="evidence" value="ECO:0007669"/>
    <property type="project" value="InterPro"/>
</dbReference>
<reference evidence="3" key="1">
    <citation type="submission" date="2022-08" db="EMBL/GenBank/DDBJ databases">
        <title>A Global Phylogenomic Analysis of the Shiitake Genus Lentinula.</title>
        <authorList>
            <consortium name="DOE Joint Genome Institute"/>
            <person name="Sierra-Patev S."/>
            <person name="Min B."/>
            <person name="Naranjo-Ortiz M."/>
            <person name="Looney B."/>
            <person name="Konkel Z."/>
            <person name="Slot J.C."/>
            <person name="Sakamoto Y."/>
            <person name="Steenwyk J.L."/>
            <person name="Rokas A."/>
            <person name="Carro J."/>
            <person name="Camarero S."/>
            <person name="Ferreira P."/>
            <person name="Molpeceres G."/>
            <person name="Ruiz-Duenas F.J."/>
            <person name="Serrano A."/>
            <person name="Henrissat B."/>
            <person name="Drula E."/>
            <person name="Hughes K.W."/>
            <person name="Mata J.L."/>
            <person name="Ishikawa N.K."/>
            <person name="Vargas-Isla R."/>
            <person name="Ushijima S."/>
            <person name="Smith C.A."/>
            <person name="Ahrendt S."/>
            <person name="Andreopoulos W."/>
            <person name="He G."/>
            <person name="Labutti K."/>
            <person name="Lipzen A."/>
            <person name="Ng V."/>
            <person name="Riley R."/>
            <person name="Sandor L."/>
            <person name="Barry K."/>
            <person name="Martinez A.T."/>
            <person name="Xiao Y."/>
            <person name="Gibbons J.G."/>
            <person name="Terashima K."/>
            <person name="Grigoriev I.V."/>
            <person name="Hibbett D.S."/>
        </authorList>
    </citation>
    <scope>NUCLEOTIDE SEQUENCE</scope>
    <source>
        <strain evidence="3">JLM2183</strain>
    </source>
</reference>
<evidence type="ECO:0000256" key="1">
    <source>
        <dbReference type="SAM" id="MobiDB-lite"/>
    </source>
</evidence>